<reference evidence="3" key="1">
    <citation type="submission" date="2016-10" db="EMBL/GenBank/DDBJ databases">
        <authorList>
            <person name="Varghese N."/>
            <person name="Submissions S."/>
        </authorList>
    </citation>
    <scope>NUCLEOTIDE SEQUENCE [LARGE SCALE GENOMIC DNA]</scope>
    <source>
        <strain evidence="3">VPI 5359</strain>
    </source>
</reference>
<dbReference type="STRING" id="1528.SAMN04488579_10157"/>
<keyword evidence="3" id="KW-1185">Reference proteome</keyword>
<name>A0A1H3AJK8_EUBBA</name>
<dbReference type="SMART" id="SM00901">
    <property type="entry name" value="FRG"/>
    <property type="match status" value="1"/>
</dbReference>
<dbReference type="RefSeq" id="WP_090242244.1">
    <property type="nucleotide sequence ID" value="NZ_FNOU01000001.1"/>
</dbReference>
<gene>
    <name evidence="2" type="ORF">SAMN04488579_10157</name>
</gene>
<accession>A0A1H3AJK8</accession>
<dbReference type="Proteomes" id="UP000199652">
    <property type="component" value="Unassembled WGS sequence"/>
</dbReference>
<protein>
    <submittedName>
        <fullName evidence="2">FRG domain-containing protein</fullName>
    </submittedName>
</protein>
<organism evidence="2 3">
    <name type="scientific">Eubacterium barkeri</name>
    <name type="common">Clostridium barkeri</name>
    <dbReference type="NCBI Taxonomy" id="1528"/>
    <lineage>
        <taxon>Bacteria</taxon>
        <taxon>Bacillati</taxon>
        <taxon>Bacillota</taxon>
        <taxon>Clostridia</taxon>
        <taxon>Eubacteriales</taxon>
        <taxon>Eubacteriaceae</taxon>
        <taxon>Eubacterium</taxon>
    </lineage>
</organism>
<dbReference type="Pfam" id="PF08867">
    <property type="entry name" value="FRG"/>
    <property type="match status" value="1"/>
</dbReference>
<proteinExistence type="predicted"/>
<evidence type="ECO:0000313" key="3">
    <source>
        <dbReference type="Proteomes" id="UP000199652"/>
    </source>
</evidence>
<evidence type="ECO:0000313" key="2">
    <source>
        <dbReference type="EMBL" id="SDX29548.1"/>
    </source>
</evidence>
<sequence length="1321" mass="153634">MRDGYIINLLKKPMMEDFDSDLGIQESTIAWMHYDFFQIKHVTDFKDFFLQPDSSNQEFHGSVQSMYLYKLIKQGGHHNHLTISDQPLHGFARAESKSAQFLCVSPIKFNLKPNFTDYEEHLHNTSIEICNALTQWRNMMTQQSETASYSDLAFNIFGSLGSEDLVLITSSDSIRCLLYAVDFIRSYSHTNQIPFIDSTTSYIVNNFAEIKKQALFDSHISISLTLNPKENNSAFVRKIHDIITNNGQKCDNTIMTILGKFDFRIFINQNQSETMHALFDFSDSPLNIRNSEYQKHVYQSRTNWLYPSKDFQDLYDHYIANHYHPKILPTKYTDETKASIDRKVKQVCNNLKQITEGSQMLSVFKHTPHLSKLIWTLFHDYSKNMYSIFSDSWKDDLHSQILAFIDIIQSLDSSGDQNLYATMEDLINAIRQTYVHVNQANRMFFEISATNLRYTGSFNKVLKTYYGIIRCIMNIGYSFHRYSNTEQSKLVPVVSFEYTPKIKTRAYGNASDVKSKKIIQFMLPYAALTDIPKYTVYLFHEVFHYIAPVDRKIRNIQYAKMCLALWLREVLKAFFTNLLKNFTPQDYTSLAEVLGDGTDINNWLEIHSSQIIEHLCRLDGQGIGTSIENDVFHSFIESTKSHNLHKLTFANLNELLKDQLLREPIRDGNSFDWCVLLLEQYIQSVMKTGTLHFDPTNIPDKDRSAYTVTYSQLFKGLMAQNKLKNFKQIFGQIRGIINFDHLEMLFDFYAFEGKEAACDFFMINALNINKYADYLYYIFQLYFDINVKLDVNEIFIKDSSMLRFGLISTIYYRKSSMLDGQGLLDFFDEITVDDLIRNKEYKTVYARNYANEFLLYFRNHLSRYLALEWQCGTITLEDCLFDLLSINDHKKHMSNAGKTECNKLHTLTLLNKPWNDTLSPSQEAFTVNMAFINQFLLYDSDYYDTRITEAQSLLLHTIPSTSAPPHTARMTVRNIQEYINAVSFGAKQIGATTDPGKNTPIWYRGESKDNYNLLPSLFRNENYKMLPRAQILGYYDLFRHHGLTSIELAGSNALNSVDIAVCMQHYGLPTHLLDWSENAMIALYFALHPEQNEMSKKEMEYSNLQNNKAVYLLNPERMNKVRAILKKLCAKNIFTEAALKKHYTLYRKELDTYPIVDLSNDHYQEVFPECYPILNKGCDKIKVTSGRSCSSCATIKSYIKDLSDSFPVASLTSLSNARIKAQFGTFTAFDLTTLYDNTPNLRAIERYKWASLNEIHNRYLQFTSTYNLDCEPFLYKITISKDNIVQMQIALARMGFTKMRLYPELERICQEAKDMINHYYE</sequence>
<dbReference type="EMBL" id="FNOU01000001">
    <property type="protein sequence ID" value="SDX29548.1"/>
    <property type="molecule type" value="Genomic_DNA"/>
</dbReference>
<dbReference type="InterPro" id="IPR014966">
    <property type="entry name" value="FRG-dom"/>
</dbReference>
<dbReference type="OrthoDB" id="9816036at2"/>
<evidence type="ECO:0000259" key="1">
    <source>
        <dbReference type="SMART" id="SM00901"/>
    </source>
</evidence>
<feature type="domain" description="FRG" evidence="1">
    <location>
        <begin position="997"/>
        <end position="1110"/>
    </location>
</feature>